<organism evidence="3">
    <name type="scientific">Desulfatirhabdium butyrativorans</name>
    <dbReference type="NCBI Taxonomy" id="340467"/>
    <lineage>
        <taxon>Bacteria</taxon>
        <taxon>Pseudomonadati</taxon>
        <taxon>Thermodesulfobacteriota</taxon>
        <taxon>Desulfobacteria</taxon>
        <taxon>Desulfobacterales</taxon>
        <taxon>Desulfatirhabdiaceae</taxon>
        <taxon>Desulfatirhabdium</taxon>
    </lineage>
</organism>
<feature type="domain" description="Smr" evidence="2">
    <location>
        <begin position="137"/>
        <end position="220"/>
    </location>
</feature>
<feature type="region of interest" description="Disordered" evidence="1">
    <location>
        <begin position="25"/>
        <end position="44"/>
    </location>
</feature>
<dbReference type="InterPro" id="IPR002625">
    <property type="entry name" value="Smr_dom"/>
</dbReference>
<dbReference type="Pfam" id="PF01713">
    <property type="entry name" value="Smr"/>
    <property type="match status" value="1"/>
</dbReference>
<dbReference type="InterPro" id="IPR036063">
    <property type="entry name" value="Smr_dom_sf"/>
</dbReference>
<sequence length="233" mass="26654">MKTKKRHDEGFHRPFAELKRQLQMRSHAETPCERHRSNIDVTPSAGSDREMFLAAMEGVVRLDRSKYSMMPKGPSGSLGRRKEPEEDGYGNLRRLILTGEGFDVSLTPEYIEGASPDLDPHVPRLLHRGKYAIQAHLDLHGFTAREARLQFDRFMEISLREGLRTVLIIHGRGLSSPKEPVLKRCLQEWILRSSWRRWVSAYCTARSCDGGAGATVLLLRKVRSRRKGRTHGR</sequence>
<name>A0A7C4MMF5_9BACT</name>
<dbReference type="PROSITE" id="PS50828">
    <property type="entry name" value="SMR"/>
    <property type="match status" value="1"/>
</dbReference>
<dbReference type="AlphaFoldDB" id="A0A7C4MMF5"/>
<dbReference type="SUPFAM" id="SSF160443">
    <property type="entry name" value="SMR domain-like"/>
    <property type="match status" value="1"/>
</dbReference>
<evidence type="ECO:0000256" key="1">
    <source>
        <dbReference type="SAM" id="MobiDB-lite"/>
    </source>
</evidence>
<gene>
    <name evidence="3" type="ORF">ENS29_08640</name>
</gene>
<feature type="compositionally biased region" description="Basic and acidic residues" evidence="1">
    <location>
        <begin position="25"/>
        <end position="38"/>
    </location>
</feature>
<feature type="region of interest" description="Disordered" evidence="1">
    <location>
        <begin position="67"/>
        <end position="86"/>
    </location>
</feature>
<proteinExistence type="predicted"/>
<reference evidence="3" key="1">
    <citation type="journal article" date="2020" name="mSystems">
        <title>Genome- and Community-Level Interaction Insights into Carbon Utilization and Element Cycling Functions of Hydrothermarchaeota in Hydrothermal Sediment.</title>
        <authorList>
            <person name="Zhou Z."/>
            <person name="Liu Y."/>
            <person name="Xu W."/>
            <person name="Pan J."/>
            <person name="Luo Z.H."/>
            <person name="Li M."/>
        </authorList>
    </citation>
    <scope>NUCLEOTIDE SEQUENCE [LARGE SCALE GENOMIC DNA]</scope>
    <source>
        <strain evidence="3">SpSt-477</strain>
    </source>
</reference>
<evidence type="ECO:0000259" key="2">
    <source>
        <dbReference type="PROSITE" id="PS50828"/>
    </source>
</evidence>
<dbReference type="SMART" id="SM00463">
    <property type="entry name" value="SMR"/>
    <property type="match status" value="1"/>
</dbReference>
<accession>A0A7C4MMF5</accession>
<dbReference type="EMBL" id="DSUH01000202">
    <property type="protein sequence ID" value="HGU32910.1"/>
    <property type="molecule type" value="Genomic_DNA"/>
</dbReference>
<evidence type="ECO:0000313" key="3">
    <source>
        <dbReference type="EMBL" id="HGU32910.1"/>
    </source>
</evidence>
<dbReference type="PANTHER" id="PTHR35562:SF2">
    <property type="entry name" value="DNA ENDONUCLEASE SMRA-RELATED"/>
    <property type="match status" value="1"/>
</dbReference>
<comment type="caution">
    <text evidence="3">The sequence shown here is derived from an EMBL/GenBank/DDBJ whole genome shotgun (WGS) entry which is preliminary data.</text>
</comment>
<dbReference type="PANTHER" id="PTHR35562">
    <property type="entry name" value="DNA ENDONUCLEASE SMRA-RELATED"/>
    <property type="match status" value="1"/>
</dbReference>
<protein>
    <submittedName>
        <fullName evidence="3">DNA mismatch repair protein MutS</fullName>
    </submittedName>
</protein>
<dbReference type="Gene3D" id="3.30.1370.110">
    <property type="match status" value="1"/>
</dbReference>